<dbReference type="HOGENOM" id="CLU_015287_2_0_1"/>
<dbReference type="AlphaFoldDB" id="G4TVW8"/>
<dbReference type="Proteomes" id="UP000007148">
    <property type="component" value="Unassembled WGS sequence"/>
</dbReference>
<dbReference type="SUPFAM" id="SSF52047">
    <property type="entry name" value="RNI-like"/>
    <property type="match status" value="1"/>
</dbReference>
<accession>G4TVW8</accession>
<name>G4TVW8_SERID</name>
<dbReference type="EMBL" id="CAFZ01000454">
    <property type="protein sequence ID" value="CCA75461.1"/>
    <property type="molecule type" value="Genomic_DNA"/>
</dbReference>
<reference evidence="2 3" key="1">
    <citation type="journal article" date="2011" name="PLoS Pathog.">
        <title>Endophytic Life Strategies Decoded by Genome and Transcriptome Analyses of the Mutualistic Root Symbiont Piriformospora indica.</title>
        <authorList>
            <person name="Zuccaro A."/>
            <person name="Lahrmann U."/>
            <person name="Guldener U."/>
            <person name="Langen G."/>
            <person name="Pfiffi S."/>
            <person name="Biedenkopf D."/>
            <person name="Wong P."/>
            <person name="Samans B."/>
            <person name="Grimm C."/>
            <person name="Basiewicz M."/>
            <person name="Murat C."/>
            <person name="Martin F."/>
            <person name="Kogel K.H."/>
        </authorList>
    </citation>
    <scope>NUCLEOTIDE SEQUENCE [LARGE SCALE GENOMIC DNA]</scope>
    <source>
        <strain evidence="2 3">DSM 11827</strain>
    </source>
</reference>
<keyword evidence="3" id="KW-1185">Reference proteome</keyword>
<feature type="region of interest" description="Disordered" evidence="1">
    <location>
        <begin position="620"/>
        <end position="645"/>
    </location>
</feature>
<organism evidence="2 3">
    <name type="scientific">Serendipita indica (strain DSM 11827)</name>
    <name type="common">Root endophyte fungus</name>
    <name type="synonym">Piriformospora indica</name>
    <dbReference type="NCBI Taxonomy" id="1109443"/>
    <lineage>
        <taxon>Eukaryota</taxon>
        <taxon>Fungi</taxon>
        <taxon>Dikarya</taxon>
        <taxon>Basidiomycota</taxon>
        <taxon>Agaricomycotina</taxon>
        <taxon>Agaricomycetes</taxon>
        <taxon>Sebacinales</taxon>
        <taxon>Serendipitaceae</taxon>
        <taxon>Serendipita</taxon>
    </lineage>
</organism>
<dbReference type="eggNOG" id="ENOG502RC6B">
    <property type="taxonomic scope" value="Eukaryota"/>
</dbReference>
<proteinExistence type="predicted"/>
<comment type="caution">
    <text evidence="2">The sequence shown here is derived from an EMBL/GenBank/DDBJ whole genome shotgun (WGS) entry which is preliminary data.</text>
</comment>
<evidence type="ECO:0000313" key="2">
    <source>
        <dbReference type="EMBL" id="CCA75461.1"/>
    </source>
</evidence>
<protein>
    <submittedName>
        <fullName evidence="2">Uncharacterized protein</fullName>
    </submittedName>
</protein>
<dbReference type="InParanoid" id="G4TVW8"/>
<evidence type="ECO:0000256" key="1">
    <source>
        <dbReference type="SAM" id="MobiDB-lite"/>
    </source>
</evidence>
<gene>
    <name evidence="2" type="ORF">PIIN_09444</name>
</gene>
<evidence type="ECO:0000313" key="3">
    <source>
        <dbReference type="Proteomes" id="UP000007148"/>
    </source>
</evidence>
<sequence length="645" mass="74176">MNWCKTRDPRIVLPMEIFTSILNQVITEGFINPIRLLLPLTLVSQGWLDYIVNTPELWVHIDVGRGLEEADSLAKLATSLALSKDQRLYLVIVYEINNWDMIFSLLRPHITRIRSLSFLRQRTETIQRRDWEYSQRQIIRCLKDFGYLPDLLSITADGDWAGGIWIERLSYFPTLRQILIRKIHPRAIENLQCPEKVQDFTTLLSIGVCYPLLGILSGLRKLRMGSMPPEEPPNEDGILPTALYTLAVREILTDSAARLVFKVIRMAPRLRRIGLLIEWNRLTELMSILPSLLQLETLQLELTKPTASRSESLHLLAPETPTGVKDLYIRYQDSTDALYYHQALAKYLRHAMPFLLDLRLDCYILPTPYMSYIKSLKHLLRLRIAAGRAVVDKDSIIQSDSLETLNIHWTTADQGYILEKLHCPGLLRLSLCEAMAGTIRDPPSFAHYQVLSTTQETIQLPDMKALRTLELSGRSILYMPLDSLTRIVFDKYTSKASEFFIKLINQPDMCPMLQRIELYCFPEWDLLFLLLERRGFASFTRPIEEIMLPANIPIYLLRPLVNLLGDQTALRPPNEDVSLDAIADITTDYTIPGCMWCSWSFQTCATPIPRLTHLRSTPSIAFNHSKDPKTRTVAQSDEEPRRKGQ</sequence>